<keyword evidence="3" id="KW-0863">Zinc-finger</keyword>
<dbReference type="AlphaFoldDB" id="A0A2H6K7Z4"/>
<comment type="caution">
    <text evidence="9">The sequence shown here is derived from an EMBL/GenBank/DDBJ whole genome shotgun (WGS) entry which is preliminary data.</text>
</comment>
<dbReference type="VEuPathDB" id="PiroplasmaDB:BOVATA_006090"/>
<evidence type="ECO:0000256" key="4">
    <source>
        <dbReference type="ARBA" id="ARBA00022833"/>
    </source>
</evidence>
<feature type="domain" description="Replication protein A 70 kDa DNA-binding subunit B/D first OB fold" evidence="6">
    <location>
        <begin position="6"/>
        <end position="105"/>
    </location>
</feature>
<dbReference type="InterPro" id="IPR003871">
    <property type="entry name" value="RFA1B/D_OB_1st"/>
</dbReference>
<accession>A0A2H6K7Z4</accession>
<protein>
    <submittedName>
        <fullName evidence="9">Replication factor A-related protein, putative</fullName>
    </submittedName>
</protein>
<dbReference type="PANTHER" id="PTHR47165:SF4">
    <property type="entry name" value="OS03G0429900 PROTEIN"/>
    <property type="match status" value="1"/>
</dbReference>
<comment type="similarity">
    <text evidence="1">Belongs to the replication factor A protein 1 family.</text>
</comment>
<dbReference type="Gene3D" id="2.40.50.140">
    <property type="entry name" value="Nucleic acid-binding proteins"/>
    <property type="match status" value="3"/>
</dbReference>
<dbReference type="SUPFAM" id="SSF50249">
    <property type="entry name" value="Nucleic acid-binding proteins"/>
    <property type="match status" value="3"/>
</dbReference>
<evidence type="ECO:0000313" key="10">
    <source>
        <dbReference type="Proteomes" id="UP000236319"/>
    </source>
</evidence>
<dbReference type="InterPro" id="IPR013955">
    <property type="entry name" value="Rep_factor-A_C"/>
</dbReference>
<dbReference type="Pfam" id="PF02721">
    <property type="entry name" value="DUF223"/>
    <property type="match status" value="1"/>
</dbReference>
<evidence type="ECO:0000256" key="1">
    <source>
        <dbReference type="ARBA" id="ARBA00005690"/>
    </source>
</evidence>
<dbReference type="InterPro" id="IPR012340">
    <property type="entry name" value="NA-bd_OB-fold"/>
</dbReference>
<dbReference type="CDD" id="cd04475">
    <property type="entry name" value="RPA1_DBD_B"/>
    <property type="match status" value="1"/>
</dbReference>
<evidence type="ECO:0000256" key="3">
    <source>
        <dbReference type="ARBA" id="ARBA00022771"/>
    </source>
</evidence>
<dbReference type="GeneID" id="39872886"/>
<sequence>MELEYFPIKNLTTYTSNWTIKARVLEKAPLRQIKGDNHLLHIDVVDKHGDTIRVKFWGKSATKWDEILQKGKVYTFSKGTVELSNKRFNTTPHNYEITCHQESIIEPVEDAGDITLQRDHKLLTLRDIKTMPNVTQAPVDLLCIVHTVQPAVNVVTKAGKEIPKRIVTLVDDTGYEMELTLWGEHASNDAIEQMEGKAAIVEKVLIREWQGARSCQTVSLSEIQLATQENLRDQAKLSQLQNWFEDAKAKNETFKTMRPQAVSTRDQYELSDMVTVADRTKGGYLVKGKLRKIFWKNKDGLTRMWYQACPMCSKKVLMDGDDNKFKCISCGDVTVVPVPRYMFYCNFADHTGRLTAQVATDIGEKLIGKTAKELEEMDPDQLKHFCDFEATHRDYKISGYIKSRVYNGETKHNFTVTRVEHLDYAAEAALMLESMRITYDDVLKFLDIRTDQRDAKRAKVETSDED</sequence>
<dbReference type="RefSeq" id="XP_028865359.1">
    <property type="nucleotide sequence ID" value="XM_029009526.1"/>
</dbReference>
<dbReference type="CDD" id="cd04474">
    <property type="entry name" value="RPA1_DBD_A"/>
    <property type="match status" value="1"/>
</dbReference>
<dbReference type="PANTHER" id="PTHR47165">
    <property type="entry name" value="OS03G0429900 PROTEIN"/>
    <property type="match status" value="1"/>
</dbReference>
<dbReference type="OrthoDB" id="1751331at2759"/>
<name>A0A2H6K7Z4_9APIC</name>
<dbReference type="Pfam" id="PF08646">
    <property type="entry name" value="Rep_fac-A_C"/>
    <property type="match status" value="1"/>
</dbReference>
<dbReference type="InterPro" id="IPR047192">
    <property type="entry name" value="Euk_RPA1_DBD_C"/>
</dbReference>
<dbReference type="Pfam" id="PF16900">
    <property type="entry name" value="REPA_OB_2"/>
    <property type="match status" value="1"/>
</dbReference>
<evidence type="ECO:0000259" key="6">
    <source>
        <dbReference type="Pfam" id="PF02721"/>
    </source>
</evidence>
<dbReference type="GO" id="GO:0008270">
    <property type="term" value="F:zinc ion binding"/>
    <property type="evidence" value="ECO:0007669"/>
    <property type="project" value="UniProtKB-KW"/>
</dbReference>
<evidence type="ECO:0000256" key="5">
    <source>
        <dbReference type="ARBA" id="ARBA00023125"/>
    </source>
</evidence>
<keyword evidence="10" id="KW-1185">Reference proteome</keyword>
<dbReference type="CDD" id="cd04476">
    <property type="entry name" value="RPA1_DBD_C"/>
    <property type="match status" value="1"/>
</dbReference>
<feature type="domain" description="Replication protein A OB" evidence="8">
    <location>
        <begin position="136"/>
        <end position="223"/>
    </location>
</feature>
<dbReference type="Proteomes" id="UP000236319">
    <property type="component" value="Unassembled WGS sequence"/>
</dbReference>
<evidence type="ECO:0000256" key="2">
    <source>
        <dbReference type="ARBA" id="ARBA00022723"/>
    </source>
</evidence>
<proteinExistence type="inferred from homology"/>
<gene>
    <name evidence="9" type="ORF">BOVATA_006090</name>
</gene>
<dbReference type="GO" id="GO:0003677">
    <property type="term" value="F:DNA binding"/>
    <property type="evidence" value="ECO:0007669"/>
    <property type="project" value="UniProtKB-KW"/>
</dbReference>
<evidence type="ECO:0000259" key="7">
    <source>
        <dbReference type="Pfam" id="PF08646"/>
    </source>
</evidence>
<dbReference type="InterPro" id="IPR031657">
    <property type="entry name" value="REPA_OB_2"/>
</dbReference>
<dbReference type="FunFam" id="2.40.50.140:FF:000041">
    <property type="entry name" value="Replication protein A subunit"/>
    <property type="match status" value="1"/>
</dbReference>
<keyword evidence="4" id="KW-0862">Zinc</keyword>
<dbReference type="EMBL" id="BDSA01000001">
    <property type="protein sequence ID" value="GBE59116.1"/>
    <property type="molecule type" value="Genomic_DNA"/>
</dbReference>
<evidence type="ECO:0000313" key="9">
    <source>
        <dbReference type="EMBL" id="GBE59116.1"/>
    </source>
</evidence>
<keyword evidence="5" id="KW-0238">DNA-binding</keyword>
<reference evidence="9 10" key="1">
    <citation type="journal article" date="2017" name="BMC Genomics">
        <title>Whole-genome assembly of Babesia ovata and comparative genomics between closely related pathogens.</title>
        <authorList>
            <person name="Yamagishi J."/>
            <person name="Asada M."/>
            <person name="Hakimi H."/>
            <person name="Tanaka T.Q."/>
            <person name="Sugimoto C."/>
            <person name="Kawazu S."/>
        </authorList>
    </citation>
    <scope>NUCLEOTIDE SEQUENCE [LARGE SCALE GENOMIC DNA]</scope>
    <source>
        <strain evidence="9 10">Miyake</strain>
    </source>
</reference>
<organism evidence="9 10">
    <name type="scientific">Babesia ovata</name>
    <dbReference type="NCBI Taxonomy" id="189622"/>
    <lineage>
        <taxon>Eukaryota</taxon>
        <taxon>Sar</taxon>
        <taxon>Alveolata</taxon>
        <taxon>Apicomplexa</taxon>
        <taxon>Aconoidasida</taxon>
        <taxon>Piroplasmida</taxon>
        <taxon>Babesiidae</taxon>
        <taxon>Babesia</taxon>
    </lineage>
</organism>
<keyword evidence="2" id="KW-0479">Metal-binding</keyword>
<feature type="domain" description="Replication factor A C-terminal" evidence="7">
    <location>
        <begin position="303"/>
        <end position="430"/>
    </location>
</feature>
<evidence type="ECO:0000259" key="8">
    <source>
        <dbReference type="Pfam" id="PF16900"/>
    </source>
</evidence>